<dbReference type="EMBL" id="JACEIK010000178">
    <property type="protein sequence ID" value="MCD7451698.1"/>
    <property type="molecule type" value="Genomic_DNA"/>
</dbReference>
<accession>A0ABS8RY34</accession>
<name>A0ABS8RY34_DATST</name>
<reference evidence="3 4" key="1">
    <citation type="journal article" date="2021" name="BMC Genomics">
        <title>Datura genome reveals duplications of psychoactive alkaloid biosynthetic genes and high mutation rate following tissue culture.</title>
        <authorList>
            <person name="Rajewski A."/>
            <person name="Carter-House D."/>
            <person name="Stajich J."/>
            <person name="Litt A."/>
        </authorList>
    </citation>
    <scope>NUCLEOTIDE SEQUENCE [LARGE SCALE GENOMIC DNA]</scope>
    <source>
        <strain evidence="3">AR-01</strain>
    </source>
</reference>
<protein>
    <recommendedName>
        <fullName evidence="5">Pentatricopeptide repeat-containing protein</fullName>
    </recommendedName>
</protein>
<dbReference type="Pfam" id="PF01535">
    <property type="entry name" value="PPR"/>
    <property type="match status" value="1"/>
</dbReference>
<keyword evidence="2" id="KW-0812">Transmembrane</keyword>
<sequence length="399" mass="44973">MSSINGRKVAASSNLKHQFKPRSSYMNGGKNFHQTLSLIHEPYFLFCHKAIPILFWVFFIFSFSSIQSFGISRFLSELGAALSNPSAFDNNGSFTSLKWVLLNSFKPFPPLMTACAKMGRLDLGQKCHGQVVKNGVDGVLHVQNSLMHFYSCCGFIGLARQEFSWVECHDDWVFEFDNPGKCLKLFREMSRRGLKGNDATIVIALTAYMLSSRLEITGKNHVKNSVLPDEITFVGVLCACAREGLLTEGRKHFGNMSDVFVESNLPSESSLWSELLGSARFGRDVSLGEQIANKLIDQDPKNFWHYLLLVNIYAAAGCWDDVTLDKGEDEEERNRKNTRLQFKRLEGNCSQHVSDINCSSLCFFDTLGTNNEEFKLLEMQQLHGSFDESTANCPCIRRS</sequence>
<evidence type="ECO:0000313" key="3">
    <source>
        <dbReference type="EMBL" id="MCD7451698.1"/>
    </source>
</evidence>
<gene>
    <name evidence="3" type="ORF">HAX54_013081</name>
</gene>
<dbReference type="InterPro" id="IPR046960">
    <property type="entry name" value="PPR_At4g14850-like_plant"/>
</dbReference>
<dbReference type="InterPro" id="IPR046848">
    <property type="entry name" value="E_motif"/>
</dbReference>
<comment type="caution">
    <text evidence="3">The sequence shown here is derived from an EMBL/GenBank/DDBJ whole genome shotgun (WGS) entry which is preliminary data.</text>
</comment>
<dbReference type="InterPro" id="IPR011990">
    <property type="entry name" value="TPR-like_helical_dom_sf"/>
</dbReference>
<keyword evidence="4" id="KW-1185">Reference proteome</keyword>
<keyword evidence="1" id="KW-0677">Repeat</keyword>
<proteinExistence type="predicted"/>
<evidence type="ECO:0000313" key="4">
    <source>
        <dbReference type="Proteomes" id="UP000823775"/>
    </source>
</evidence>
<dbReference type="InterPro" id="IPR002885">
    <property type="entry name" value="PPR_rpt"/>
</dbReference>
<dbReference type="PANTHER" id="PTHR47926">
    <property type="entry name" value="PENTATRICOPEPTIDE REPEAT-CONTAINING PROTEIN"/>
    <property type="match status" value="1"/>
</dbReference>
<dbReference type="Gene3D" id="1.25.40.10">
    <property type="entry name" value="Tetratricopeptide repeat domain"/>
    <property type="match status" value="1"/>
</dbReference>
<evidence type="ECO:0000256" key="1">
    <source>
        <dbReference type="ARBA" id="ARBA00022737"/>
    </source>
</evidence>
<feature type="transmembrane region" description="Helical" evidence="2">
    <location>
        <begin position="43"/>
        <end position="63"/>
    </location>
</feature>
<evidence type="ECO:0008006" key="5">
    <source>
        <dbReference type="Google" id="ProtNLM"/>
    </source>
</evidence>
<keyword evidence="2" id="KW-0472">Membrane</keyword>
<evidence type="ECO:0000256" key="2">
    <source>
        <dbReference type="SAM" id="Phobius"/>
    </source>
</evidence>
<organism evidence="3 4">
    <name type="scientific">Datura stramonium</name>
    <name type="common">Jimsonweed</name>
    <name type="synonym">Common thornapple</name>
    <dbReference type="NCBI Taxonomy" id="4076"/>
    <lineage>
        <taxon>Eukaryota</taxon>
        <taxon>Viridiplantae</taxon>
        <taxon>Streptophyta</taxon>
        <taxon>Embryophyta</taxon>
        <taxon>Tracheophyta</taxon>
        <taxon>Spermatophyta</taxon>
        <taxon>Magnoliopsida</taxon>
        <taxon>eudicotyledons</taxon>
        <taxon>Gunneridae</taxon>
        <taxon>Pentapetalae</taxon>
        <taxon>asterids</taxon>
        <taxon>lamiids</taxon>
        <taxon>Solanales</taxon>
        <taxon>Solanaceae</taxon>
        <taxon>Solanoideae</taxon>
        <taxon>Datureae</taxon>
        <taxon>Datura</taxon>
    </lineage>
</organism>
<dbReference type="Pfam" id="PF20431">
    <property type="entry name" value="E_motif"/>
    <property type="match status" value="1"/>
</dbReference>
<keyword evidence="2" id="KW-1133">Transmembrane helix</keyword>
<dbReference type="Proteomes" id="UP000823775">
    <property type="component" value="Unassembled WGS sequence"/>
</dbReference>